<dbReference type="EMBL" id="KX557279">
    <property type="protein sequence ID" value="AON97340.1"/>
    <property type="molecule type" value="Genomic_DNA"/>
</dbReference>
<accession>A0A1C9EHW8</accession>
<dbReference type="GeneID" id="29056494"/>
<organism evidence="2 3">
    <name type="scientific">Gordonia phage Hedwig</name>
    <dbReference type="NCBI Taxonomy" id="1887648"/>
    <lineage>
        <taxon>Viruses</taxon>
        <taxon>Duplodnaviria</taxon>
        <taxon>Heunggongvirae</taxon>
        <taxon>Uroviricota</taxon>
        <taxon>Caudoviricetes</taxon>
        <taxon>Hedwigvirus</taxon>
        <taxon>Hedwigvirus hedwig</taxon>
    </lineage>
</organism>
<keyword evidence="1" id="KW-1133">Transmembrane helix</keyword>
<evidence type="ECO:0000256" key="1">
    <source>
        <dbReference type="SAM" id="Phobius"/>
    </source>
</evidence>
<dbReference type="Proteomes" id="UP000203073">
    <property type="component" value="Segment"/>
</dbReference>
<gene>
    <name evidence="2" type="primary">47</name>
    <name evidence="2" type="ORF">SEA_HEDWIG_47</name>
</gene>
<name>A0A1C9EHW8_9CAUD</name>
<evidence type="ECO:0000313" key="2">
    <source>
        <dbReference type="EMBL" id="AON97340.1"/>
    </source>
</evidence>
<feature type="transmembrane region" description="Helical" evidence="1">
    <location>
        <begin position="6"/>
        <end position="27"/>
    </location>
</feature>
<dbReference type="RefSeq" id="YP_009289856.1">
    <property type="nucleotide sequence ID" value="NC_031099.1"/>
</dbReference>
<proteinExistence type="predicted"/>
<keyword evidence="3" id="KW-1185">Reference proteome</keyword>
<sequence length="79" mass="9255">MESAMFLELYSASVLTIMFLTALVVWVRDERRRRRERRSRTIGTVTTVDPSQVVRFPHGDVRSAERRARYLQSSAAVRR</sequence>
<dbReference type="KEGG" id="vg:29056494"/>
<evidence type="ECO:0000313" key="3">
    <source>
        <dbReference type="Proteomes" id="UP000203073"/>
    </source>
</evidence>
<keyword evidence="1" id="KW-0812">Transmembrane</keyword>
<reference evidence="3" key="1">
    <citation type="submission" date="2016-07" db="EMBL/GenBank/DDBJ databases">
        <authorList>
            <person name="Florea S."/>
            <person name="Webb J.S."/>
            <person name="Jaromczyk J."/>
            <person name="Schardl C.L."/>
        </authorList>
    </citation>
    <scope>NUCLEOTIDE SEQUENCE [LARGE SCALE GENOMIC DNA]</scope>
</reference>
<protein>
    <submittedName>
        <fullName evidence="2">Uncharacterized protein</fullName>
    </submittedName>
</protein>
<keyword evidence="1" id="KW-0472">Membrane</keyword>